<feature type="compositionally biased region" description="Basic residues" evidence="1">
    <location>
        <begin position="1"/>
        <end position="14"/>
    </location>
</feature>
<evidence type="ECO:0000256" key="1">
    <source>
        <dbReference type="SAM" id="MobiDB-lite"/>
    </source>
</evidence>
<evidence type="ECO:0000313" key="2">
    <source>
        <dbReference type="EMBL" id="KWZ38466.1"/>
    </source>
</evidence>
<feature type="compositionally biased region" description="Low complexity" evidence="1">
    <location>
        <begin position="15"/>
        <end position="27"/>
    </location>
</feature>
<reference evidence="2 3" key="1">
    <citation type="submission" date="2015-11" db="EMBL/GenBank/DDBJ databases">
        <authorList>
            <person name="Sahl J."/>
            <person name="Wagner D."/>
            <person name="Keim P."/>
        </authorList>
    </citation>
    <scope>NUCLEOTIDE SEQUENCE [LARGE SCALE GENOMIC DNA]</scope>
    <source>
        <strain evidence="2 3">BDU18</strain>
    </source>
</reference>
<name>A0ABR5T5G8_9BURK</name>
<feature type="region of interest" description="Disordered" evidence="1">
    <location>
        <begin position="1"/>
        <end position="27"/>
    </location>
</feature>
<keyword evidence="3" id="KW-1185">Reference proteome</keyword>
<gene>
    <name evidence="2" type="ORF">WS72_26900</name>
</gene>
<protein>
    <submittedName>
        <fullName evidence="2">Uncharacterized protein</fullName>
    </submittedName>
</protein>
<dbReference type="Proteomes" id="UP000070255">
    <property type="component" value="Unassembled WGS sequence"/>
</dbReference>
<dbReference type="EMBL" id="LNJQ01000004">
    <property type="protein sequence ID" value="KWZ38466.1"/>
    <property type="molecule type" value="Genomic_DNA"/>
</dbReference>
<sequence length="59" mass="5863">MARGVVRTRGRAPRVRAGARVARPAPGVPASAAANAAARARAGEPAPGAACARSFRTVV</sequence>
<organism evidence="2 3">
    <name type="scientific">Burkholderia savannae</name>
    <dbReference type="NCBI Taxonomy" id="1637837"/>
    <lineage>
        <taxon>Bacteria</taxon>
        <taxon>Pseudomonadati</taxon>
        <taxon>Pseudomonadota</taxon>
        <taxon>Betaproteobacteria</taxon>
        <taxon>Burkholderiales</taxon>
        <taxon>Burkholderiaceae</taxon>
        <taxon>Burkholderia</taxon>
        <taxon>pseudomallei group</taxon>
    </lineage>
</organism>
<accession>A0ABR5T5G8</accession>
<proteinExistence type="predicted"/>
<evidence type="ECO:0000313" key="3">
    <source>
        <dbReference type="Proteomes" id="UP000070255"/>
    </source>
</evidence>
<comment type="caution">
    <text evidence="2">The sequence shown here is derived from an EMBL/GenBank/DDBJ whole genome shotgun (WGS) entry which is preliminary data.</text>
</comment>